<dbReference type="Gene3D" id="1.25.40.20">
    <property type="entry name" value="Ankyrin repeat-containing domain"/>
    <property type="match status" value="1"/>
</dbReference>
<proteinExistence type="predicted"/>
<reference evidence="2 3" key="1">
    <citation type="submission" date="2018-02" db="EMBL/GenBank/DDBJ databases">
        <title>Fusarium culmorum secondary metabolites in fungal-bacterial-plant interactions.</title>
        <authorList>
            <person name="Schmidt R."/>
        </authorList>
    </citation>
    <scope>NUCLEOTIDE SEQUENCE [LARGE SCALE GENOMIC DNA]</scope>
    <source>
        <strain evidence="2 3">PV</strain>
    </source>
</reference>
<feature type="compositionally biased region" description="Basic residues" evidence="1">
    <location>
        <begin position="236"/>
        <end position="245"/>
    </location>
</feature>
<dbReference type="SUPFAM" id="SSF48403">
    <property type="entry name" value="Ankyrin repeat"/>
    <property type="match status" value="1"/>
</dbReference>
<feature type="region of interest" description="Disordered" evidence="1">
    <location>
        <begin position="234"/>
        <end position="260"/>
    </location>
</feature>
<dbReference type="OMA" id="MGAWETI"/>
<evidence type="ECO:0000256" key="1">
    <source>
        <dbReference type="SAM" id="MobiDB-lite"/>
    </source>
</evidence>
<keyword evidence="3" id="KW-1185">Reference proteome</keyword>
<feature type="compositionally biased region" description="Basic and acidic residues" evidence="1">
    <location>
        <begin position="246"/>
        <end position="260"/>
    </location>
</feature>
<name>A0A2T4GWS8_FUSCU</name>
<evidence type="ECO:0000313" key="3">
    <source>
        <dbReference type="Proteomes" id="UP000241587"/>
    </source>
</evidence>
<gene>
    <name evidence="2" type="ORF">FCULG_00006277</name>
</gene>
<dbReference type="AlphaFoldDB" id="A0A2T4GWS8"/>
<comment type="caution">
    <text evidence="2">The sequence shown here is derived from an EMBL/GenBank/DDBJ whole genome shotgun (WGS) entry which is preliminary data.</text>
</comment>
<dbReference type="Proteomes" id="UP000241587">
    <property type="component" value="Unassembled WGS sequence"/>
</dbReference>
<evidence type="ECO:0000313" key="2">
    <source>
        <dbReference type="EMBL" id="PTD08007.1"/>
    </source>
</evidence>
<accession>A0A2T4GWS8</accession>
<dbReference type="InterPro" id="IPR036770">
    <property type="entry name" value="Ankyrin_rpt-contain_sf"/>
</dbReference>
<dbReference type="OrthoDB" id="5076718at2759"/>
<sequence length="260" mass="29576">MLHLQYFIFPSNFSVYPHQEFEFGEPTDPLGAFETADTKHFRSVMLSPLCLAVAKGEIEVVCFLLQHYKMQTRMDLDVALFLANRLVQSDIAAVLLEYGARPGTISSQAGIHDAAWSGLNETIMEYVEDYNVDPDLRDRSDATPIIYAMFGRQDEMGAWETIKHLFESGATLDLFLTEEKLSYFDIARRTGKAFLAQKFQEMFDKMSEDLTIENSSRESSCTLGGRITFSIITNKRTQRGHKRRREGSEGSEGIKRARNV</sequence>
<dbReference type="EMBL" id="PVEM01000006">
    <property type="protein sequence ID" value="PTD08007.1"/>
    <property type="molecule type" value="Genomic_DNA"/>
</dbReference>
<protein>
    <submittedName>
        <fullName evidence="2">Uncharacterized protein</fullName>
    </submittedName>
</protein>
<organism evidence="2 3">
    <name type="scientific">Fusarium culmorum</name>
    <dbReference type="NCBI Taxonomy" id="5516"/>
    <lineage>
        <taxon>Eukaryota</taxon>
        <taxon>Fungi</taxon>
        <taxon>Dikarya</taxon>
        <taxon>Ascomycota</taxon>
        <taxon>Pezizomycotina</taxon>
        <taxon>Sordariomycetes</taxon>
        <taxon>Hypocreomycetidae</taxon>
        <taxon>Hypocreales</taxon>
        <taxon>Nectriaceae</taxon>
        <taxon>Fusarium</taxon>
    </lineage>
</organism>